<sequence length="57" mass="6511">MTLPPPKLDDLTWADMMAAIRRRIPAESDGTWTLHAPVDPGVTLLELFAYLLEQRLY</sequence>
<evidence type="ECO:0008006" key="3">
    <source>
        <dbReference type="Google" id="ProtNLM"/>
    </source>
</evidence>
<evidence type="ECO:0000313" key="1">
    <source>
        <dbReference type="EMBL" id="MBI0320243.1"/>
    </source>
</evidence>
<reference evidence="1 2" key="1">
    <citation type="submission" date="2020-12" db="EMBL/GenBank/DDBJ databases">
        <authorList>
            <person name="Kusuma A.B."/>
            <person name="Nouioui I."/>
            <person name="Goodfellow M."/>
        </authorList>
    </citation>
    <scope>NUCLEOTIDE SEQUENCE [LARGE SCALE GENOMIC DNA]</scope>
    <source>
        <strain evidence="1 2">DSM 41764</strain>
    </source>
</reference>
<gene>
    <name evidence="1" type="ORF">JBF12_46345</name>
</gene>
<protein>
    <recommendedName>
        <fullName evidence="3">Transposase</fullName>
    </recommendedName>
</protein>
<organism evidence="1 2">
    <name type="scientific">Streptomyces javensis</name>
    <dbReference type="NCBI Taxonomy" id="114698"/>
    <lineage>
        <taxon>Bacteria</taxon>
        <taxon>Bacillati</taxon>
        <taxon>Actinomycetota</taxon>
        <taxon>Actinomycetes</taxon>
        <taxon>Kitasatosporales</taxon>
        <taxon>Streptomycetaceae</taxon>
        <taxon>Streptomyces</taxon>
        <taxon>Streptomyces violaceusniger group</taxon>
    </lineage>
</organism>
<keyword evidence="2" id="KW-1185">Reference proteome</keyword>
<proteinExistence type="predicted"/>
<dbReference type="Proteomes" id="UP000638849">
    <property type="component" value="Unassembled WGS sequence"/>
</dbReference>
<feature type="non-terminal residue" evidence="1">
    <location>
        <position position="57"/>
    </location>
</feature>
<evidence type="ECO:0000313" key="2">
    <source>
        <dbReference type="Proteomes" id="UP000638849"/>
    </source>
</evidence>
<accession>A0ABS0RT38</accession>
<name>A0ABS0RT38_9ACTN</name>
<dbReference type="EMBL" id="JAEEAQ010001323">
    <property type="protein sequence ID" value="MBI0320243.1"/>
    <property type="molecule type" value="Genomic_DNA"/>
</dbReference>
<comment type="caution">
    <text evidence="1">The sequence shown here is derived from an EMBL/GenBank/DDBJ whole genome shotgun (WGS) entry which is preliminary data.</text>
</comment>